<keyword evidence="1" id="KW-0863">Zinc-finger</keyword>
<dbReference type="CDD" id="cd00303">
    <property type="entry name" value="retropepsin_like"/>
    <property type="match status" value="1"/>
</dbReference>
<dbReference type="SUPFAM" id="SSF57756">
    <property type="entry name" value="Retrovirus zinc finger-like domains"/>
    <property type="match status" value="1"/>
</dbReference>
<name>A0A699J213_TANCI</name>
<proteinExistence type="predicted"/>
<organism evidence="3">
    <name type="scientific">Tanacetum cinerariifolium</name>
    <name type="common">Dalmatian daisy</name>
    <name type="synonym">Chrysanthemum cinerariifolium</name>
    <dbReference type="NCBI Taxonomy" id="118510"/>
    <lineage>
        <taxon>Eukaryota</taxon>
        <taxon>Viridiplantae</taxon>
        <taxon>Streptophyta</taxon>
        <taxon>Embryophyta</taxon>
        <taxon>Tracheophyta</taxon>
        <taxon>Spermatophyta</taxon>
        <taxon>Magnoliopsida</taxon>
        <taxon>eudicotyledons</taxon>
        <taxon>Gunneridae</taxon>
        <taxon>Pentapetalae</taxon>
        <taxon>asterids</taxon>
        <taxon>campanulids</taxon>
        <taxon>Asterales</taxon>
        <taxon>Asteraceae</taxon>
        <taxon>Asteroideae</taxon>
        <taxon>Anthemideae</taxon>
        <taxon>Anthemidinae</taxon>
        <taxon>Tanacetum</taxon>
    </lineage>
</organism>
<dbReference type="AlphaFoldDB" id="A0A699J213"/>
<dbReference type="InterPro" id="IPR001878">
    <property type="entry name" value="Znf_CCHC"/>
</dbReference>
<dbReference type="EMBL" id="BKCJ010355914">
    <property type="protein sequence ID" value="GFA01452.1"/>
    <property type="molecule type" value="Genomic_DNA"/>
</dbReference>
<dbReference type="InterPro" id="IPR050951">
    <property type="entry name" value="Retrovirus_Pol_polyprotein"/>
</dbReference>
<protein>
    <recommendedName>
        <fullName evidence="2">CCHC-type domain-containing protein</fullName>
    </recommendedName>
</protein>
<dbReference type="PANTHER" id="PTHR37984:SF5">
    <property type="entry name" value="PROTEIN NYNRIN-LIKE"/>
    <property type="match status" value="1"/>
</dbReference>
<dbReference type="SUPFAM" id="SSF56672">
    <property type="entry name" value="DNA/RNA polymerases"/>
    <property type="match status" value="1"/>
</dbReference>
<dbReference type="InterPro" id="IPR036875">
    <property type="entry name" value="Znf_CCHC_sf"/>
</dbReference>
<comment type="caution">
    <text evidence="3">The sequence shown here is derived from an EMBL/GenBank/DDBJ whole genome shotgun (WGS) entry which is preliminary data.</text>
</comment>
<evidence type="ECO:0000259" key="2">
    <source>
        <dbReference type="PROSITE" id="PS50158"/>
    </source>
</evidence>
<dbReference type="GO" id="GO:0008270">
    <property type="term" value="F:zinc ion binding"/>
    <property type="evidence" value="ECO:0007669"/>
    <property type="project" value="UniProtKB-KW"/>
</dbReference>
<dbReference type="PANTHER" id="PTHR37984">
    <property type="entry name" value="PROTEIN CBG26694"/>
    <property type="match status" value="1"/>
</dbReference>
<keyword evidence="1" id="KW-0862">Zinc</keyword>
<dbReference type="GO" id="GO:0003676">
    <property type="term" value="F:nucleic acid binding"/>
    <property type="evidence" value="ECO:0007669"/>
    <property type="project" value="InterPro"/>
</dbReference>
<dbReference type="SMART" id="SM00343">
    <property type="entry name" value="ZnF_C2HC"/>
    <property type="match status" value="1"/>
</dbReference>
<dbReference type="Gene3D" id="4.10.60.10">
    <property type="entry name" value="Zinc finger, CCHC-type"/>
    <property type="match status" value="1"/>
</dbReference>
<dbReference type="Gene3D" id="3.30.70.270">
    <property type="match status" value="1"/>
</dbReference>
<feature type="domain" description="CCHC-type" evidence="2">
    <location>
        <begin position="274"/>
        <end position="287"/>
    </location>
</feature>
<dbReference type="InterPro" id="IPR043502">
    <property type="entry name" value="DNA/RNA_pol_sf"/>
</dbReference>
<gene>
    <name evidence="3" type="ORF">Tci_573424</name>
</gene>
<accession>A0A699J213</accession>
<evidence type="ECO:0000256" key="1">
    <source>
        <dbReference type="PROSITE-ProRule" id="PRU00047"/>
    </source>
</evidence>
<dbReference type="Pfam" id="PF08284">
    <property type="entry name" value="RVP_2"/>
    <property type="match status" value="1"/>
</dbReference>
<dbReference type="InterPro" id="IPR043128">
    <property type="entry name" value="Rev_trsase/Diguanyl_cyclase"/>
</dbReference>
<sequence>MSNRHQELASPEANGFCKELASPKQMTLGYKDPFRLGSTKEKEETFKLKPVYENVIYDISDSDLDLESTARSGPRDGEMEDTGGSTLVKGGIYNYGGQHNYTCATTQVDLQACGCKEYDGKGGAIALTHWIEKIESVIDNNGCTENQKVRYADSLFVNKALTWWNTQIQARGHEAVIGMTWNDLMALLVEEFCPSNEMESNEAISCGTLSKSNEKRKAVEETSKSKESWRDKKKAKIGVGFVATTPPKNEFVNQYPKCTKCYTNHPEDGFWRLCFNCQRPGHFAKDCQARFKRATPMNAIRMGQNQKACYECGIPDYLQCNFPKLYRASGQAGNPLALEGNCNNRNNGNQARGRDFNVNAVGALQDPNIVTGTFSLNDHFATVLFVSGADFSFISIEFVYLINVNPSIVNPSYVIEIAYGKNVEVNRIIRDCKLELGNSLFTINLIPLGYRNFDVVRYLGFKERTLGVAKALMNAKVDEPKVGYIFAMQDFDDVFPKDLLRLSPQRQVEFRIDLIPGATLTKEDHGVHLRLVLELLRKEKLYAKFSKCEFWLEEVHFLDHVLNQSGIHVDPGKIEAVKNWKAPMTSSKIQSFLG</sequence>
<dbReference type="Pfam" id="PF00098">
    <property type="entry name" value="zf-CCHC"/>
    <property type="match status" value="1"/>
</dbReference>
<keyword evidence="1" id="KW-0479">Metal-binding</keyword>
<dbReference type="PROSITE" id="PS50158">
    <property type="entry name" value="ZF_CCHC"/>
    <property type="match status" value="1"/>
</dbReference>
<feature type="non-terminal residue" evidence="3">
    <location>
        <position position="594"/>
    </location>
</feature>
<reference evidence="3" key="1">
    <citation type="journal article" date="2019" name="Sci. Rep.">
        <title>Draft genome of Tanacetum cinerariifolium, the natural source of mosquito coil.</title>
        <authorList>
            <person name="Yamashiro T."/>
            <person name="Shiraishi A."/>
            <person name="Satake H."/>
            <person name="Nakayama K."/>
        </authorList>
    </citation>
    <scope>NUCLEOTIDE SEQUENCE</scope>
</reference>
<evidence type="ECO:0000313" key="3">
    <source>
        <dbReference type="EMBL" id="GFA01452.1"/>
    </source>
</evidence>